<dbReference type="GO" id="GO:0000287">
    <property type="term" value="F:magnesium ion binding"/>
    <property type="evidence" value="ECO:0007669"/>
    <property type="project" value="TreeGrafter"/>
</dbReference>
<reference evidence="1 2" key="1">
    <citation type="submission" date="2019-03" db="EMBL/GenBank/DDBJ databases">
        <title>Genomic Encyclopedia of Type Strains, Phase IV (KMG-IV): sequencing the most valuable type-strain genomes for metagenomic binning, comparative biology and taxonomic classification.</title>
        <authorList>
            <person name="Goeker M."/>
        </authorList>
    </citation>
    <scope>NUCLEOTIDE SEQUENCE [LARGE SCALE GENOMIC DNA]</scope>
    <source>
        <strain evidence="1 2">DSM 11170</strain>
    </source>
</reference>
<dbReference type="PANTHER" id="PTHR10000">
    <property type="entry name" value="PHOSPHOSERINE PHOSPHATASE"/>
    <property type="match status" value="1"/>
</dbReference>
<comment type="caution">
    <text evidence="1">The sequence shown here is derived from an EMBL/GenBank/DDBJ whole genome shotgun (WGS) entry which is preliminary data.</text>
</comment>
<dbReference type="SFLD" id="SFLDG01140">
    <property type="entry name" value="C2.B:_Phosphomannomutase_and_P"/>
    <property type="match status" value="1"/>
</dbReference>
<dbReference type="CDD" id="cd07516">
    <property type="entry name" value="HAD_Pase"/>
    <property type="match status" value="1"/>
</dbReference>
<keyword evidence="2" id="KW-1185">Reference proteome</keyword>
<dbReference type="EMBL" id="SLXT01000018">
    <property type="protein sequence ID" value="TCP63505.1"/>
    <property type="molecule type" value="Genomic_DNA"/>
</dbReference>
<proteinExistence type="predicted"/>
<dbReference type="SUPFAM" id="SSF56784">
    <property type="entry name" value="HAD-like"/>
    <property type="match status" value="1"/>
</dbReference>
<evidence type="ECO:0000313" key="2">
    <source>
        <dbReference type="Proteomes" id="UP000294813"/>
    </source>
</evidence>
<dbReference type="AlphaFoldDB" id="A0A4R2RWK2"/>
<dbReference type="InterPro" id="IPR036412">
    <property type="entry name" value="HAD-like_sf"/>
</dbReference>
<dbReference type="Gene3D" id="3.40.50.1000">
    <property type="entry name" value="HAD superfamily/HAD-like"/>
    <property type="match status" value="1"/>
</dbReference>
<dbReference type="GO" id="GO:0005829">
    <property type="term" value="C:cytosol"/>
    <property type="evidence" value="ECO:0007669"/>
    <property type="project" value="TreeGrafter"/>
</dbReference>
<dbReference type="NCBIfam" id="TIGR01484">
    <property type="entry name" value="HAD-SF-IIB"/>
    <property type="match status" value="1"/>
</dbReference>
<name>A0A4R2RWK2_9FIRM</name>
<evidence type="ECO:0000313" key="1">
    <source>
        <dbReference type="EMBL" id="TCP63505.1"/>
    </source>
</evidence>
<gene>
    <name evidence="1" type="ORF">EDD73_11848</name>
</gene>
<dbReference type="GO" id="GO:0016791">
    <property type="term" value="F:phosphatase activity"/>
    <property type="evidence" value="ECO:0007669"/>
    <property type="project" value="TreeGrafter"/>
</dbReference>
<evidence type="ECO:0008006" key="3">
    <source>
        <dbReference type="Google" id="ProtNLM"/>
    </source>
</evidence>
<dbReference type="NCBIfam" id="TIGR00099">
    <property type="entry name" value="Cof-subfamily"/>
    <property type="match status" value="1"/>
</dbReference>
<dbReference type="InterPro" id="IPR023214">
    <property type="entry name" value="HAD_sf"/>
</dbReference>
<dbReference type="Gene3D" id="3.30.1240.10">
    <property type="match status" value="1"/>
</dbReference>
<dbReference type="InterPro" id="IPR000150">
    <property type="entry name" value="Cof"/>
</dbReference>
<protein>
    <recommendedName>
        <fullName evidence="3">Cof subfamily protein (Haloacid dehalogenase superfamily)/HAD superfamily hydrolase (TIGR01484 family)</fullName>
    </recommendedName>
</protein>
<dbReference type="PANTHER" id="PTHR10000:SF8">
    <property type="entry name" value="HAD SUPERFAMILY HYDROLASE-LIKE, TYPE 3"/>
    <property type="match status" value="1"/>
</dbReference>
<organism evidence="1 2">
    <name type="scientific">Heliophilum fasciatum</name>
    <dbReference type="NCBI Taxonomy" id="35700"/>
    <lineage>
        <taxon>Bacteria</taxon>
        <taxon>Bacillati</taxon>
        <taxon>Bacillota</taxon>
        <taxon>Clostridia</taxon>
        <taxon>Eubacteriales</taxon>
        <taxon>Heliobacteriaceae</taxon>
        <taxon>Heliophilum</taxon>
    </lineage>
</organism>
<dbReference type="SFLD" id="SFLDS00003">
    <property type="entry name" value="Haloacid_Dehalogenase"/>
    <property type="match status" value="1"/>
</dbReference>
<dbReference type="InterPro" id="IPR006379">
    <property type="entry name" value="HAD-SF_hydro_IIB"/>
</dbReference>
<dbReference type="Proteomes" id="UP000294813">
    <property type="component" value="Unassembled WGS sequence"/>
</dbReference>
<dbReference type="Pfam" id="PF08282">
    <property type="entry name" value="Hydrolase_3"/>
    <property type="match status" value="1"/>
</dbReference>
<accession>A0A4R2RWK2</accession>
<sequence length="272" mass="30553">MKNKRLVAFDLDGTLLDEHRRIPAMLVQRIQELQSLGILFTIATGRMYPAATRYIEQLRLHVPIITCNGAMIRDHRQDQVMHHQVLDQGQTDKVLQWLREKGHRVLRYSFYGDDVFTDTPHEQTTRYEEGLGVTFMSVPDLELQVQQLAKHRHPTMLVLMLEAGVAQALSEELMSLLGSSACITSSNDYFIEILHPEASKGEALACLAAKLGIDQEQVIAIGDNRNDLSMIRWAGTGVLVGNAPPAIHHEANLITQGHRSYGVLEALEKLFP</sequence>